<evidence type="ECO:0000313" key="1">
    <source>
        <dbReference type="EMBL" id="MCW1924701.1"/>
    </source>
</evidence>
<protein>
    <submittedName>
        <fullName evidence="1">DUF4177 domain-containing protein</fullName>
    </submittedName>
</protein>
<dbReference type="EMBL" id="JAPDDT010000009">
    <property type="protein sequence ID" value="MCW1924701.1"/>
    <property type="molecule type" value="Genomic_DNA"/>
</dbReference>
<reference evidence="1 2" key="1">
    <citation type="submission" date="2022-10" db="EMBL/GenBank/DDBJ databases">
        <title>Luteolibacter arcticus strain CCTCC AB 2014275, whole genome shotgun sequencing project.</title>
        <authorList>
            <person name="Zhao G."/>
            <person name="Shen L."/>
        </authorList>
    </citation>
    <scope>NUCLEOTIDE SEQUENCE [LARGE SCALE GENOMIC DNA]</scope>
    <source>
        <strain evidence="1 2">CCTCC AB 2014275</strain>
    </source>
</reference>
<name>A0ABT3GMK2_9BACT</name>
<dbReference type="RefSeq" id="WP_264488810.1">
    <property type="nucleotide sequence ID" value="NZ_JAPDDT010000009.1"/>
</dbReference>
<comment type="caution">
    <text evidence="1">The sequence shown here is derived from an EMBL/GenBank/DDBJ whole genome shotgun (WGS) entry which is preliminary data.</text>
</comment>
<keyword evidence="2" id="KW-1185">Reference proteome</keyword>
<dbReference type="Proteomes" id="UP001320876">
    <property type="component" value="Unassembled WGS sequence"/>
</dbReference>
<sequence>MKEYKTSQWPIKNGQVDSNKLDQYLNDMQKAGWELFSTCVIPVWQGAGHVVLCVFVKETIETLT</sequence>
<gene>
    <name evidence="1" type="ORF">OKA05_19200</name>
</gene>
<organism evidence="1 2">
    <name type="scientific">Luteolibacter arcticus</name>
    <dbReference type="NCBI Taxonomy" id="1581411"/>
    <lineage>
        <taxon>Bacteria</taxon>
        <taxon>Pseudomonadati</taxon>
        <taxon>Verrucomicrobiota</taxon>
        <taxon>Verrucomicrobiia</taxon>
        <taxon>Verrucomicrobiales</taxon>
        <taxon>Verrucomicrobiaceae</taxon>
        <taxon>Luteolibacter</taxon>
    </lineage>
</organism>
<evidence type="ECO:0000313" key="2">
    <source>
        <dbReference type="Proteomes" id="UP001320876"/>
    </source>
</evidence>
<proteinExistence type="predicted"/>
<accession>A0ABT3GMK2</accession>